<dbReference type="PANTHER" id="PTHR22576:SF37">
    <property type="entry name" value="MUCOSA-ASSOCIATED LYMPHOID TISSUE LYMPHOMA TRANSLOCATION PROTEIN 1"/>
    <property type="match status" value="1"/>
</dbReference>
<sequence>MESVAKDVGTVSASLEGHGFNVERVLNPTKKELATAFGDFIDQYGYDPENRLLFYYSGHGYTQELHGRQVGYLVPSDAPD</sequence>
<feature type="non-terminal residue" evidence="2">
    <location>
        <position position="80"/>
    </location>
</feature>
<name>A0A382DF85_9ZZZZ</name>
<dbReference type="SUPFAM" id="SSF52129">
    <property type="entry name" value="Caspase-like"/>
    <property type="match status" value="1"/>
</dbReference>
<dbReference type="GO" id="GO:0004197">
    <property type="term" value="F:cysteine-type endopeptidase activity"/>
    <property type="evidence" value="ECO:0007669"/>
    <property type="project" value="InterPro"/>
</dbReference>
<dbReference type="EMBL" id="UINC01038785">
    <property type="protein sequence ID" value="SVB36283.1"/>
    <property type="molecule type" value="Genomic_DNA"/>
</dbReference>
<evidence type="ECO:0000313" key="2">
    <source>
        <dbReference type="EMBL" id="SVB36283.1"/>
    </source>
</evidence>
<dbReference type="PANTHER" id="PTHR22576">
    <property type="entry name" value="MUCOSA ASSOCIATED LYMPHOID TISSUE LYMPHOMA TRANSLOCATION PROTEIN 1/PARACASPASE"/>
    <property type="match status" value="1"/>
</dbReference>
<reference evidence="2" key="1">
    <citation type="submission" date="2018-05" db="EMBL/GenBank/DDBJ databases">
        <authorList>
            <person name="Lanie J.A."/>
            <person name="Ng W.-L."/>
            <person name="Kazmierczak K.M."/>
            <person name="Andrzejewski T.M."/>
            <person name="Davidsen T.M."/>
            <person name="Wayne K.J."/>
            <person name="Tettelin H."/>
            <person name="Glass J.I."/>
            <person name="Rusch D."/>
            <person name="Podicherti R."/>
            <person name="Tsui H.-C.T."/>
            <person name="Winkler M.E."/>
        </authorList>
    </citation>
    <scope>NUCLEOTIDE SEQUENCE</scope>
</reference>
<dbReference type="InterPro" id="IPR052039">
    <property type="entry name" value="Caspase-related_regulators"/>
</dbReference>
<proteinExistence type="predicted"/>
<organism evidence="2">
    <name type="scientific">marine metagenome</name>
    <dbReference type="NCBI Taxonomy" id="408172"/>
    <lineage>
        <taxon>unclassified sequences</taxon>
        <taxon>metagenomes</taxon>
        <taxon>ecological metagenomes</taxon>
    </lineage>
</organism>
<dbReference type="AlphaFoldDB" id="A0A382DF85"/>
<dbReference type="GO" id="GO:0006508">
    <property type="term" value="P:proteolysis"/>
    <property type="evidence" value="ECO:0007669"/>
    <property type="project" value="InterPro"/>
</dbReference>
<accession>A0A382DF85</accession>
<dbReference type="Gene3D" id="3.40.50.1460">
    <property type="match status" value="1"/>
</dbReference>
<feature type="domain" description="Peptidase C14 caspase" evidence="1">
    <location>
        <begin position="5"/>
        <end position="78"/>
    </location>
</feature>
<dbReference type="Pfam" id="PF00656">
    <property type="entry name" value="Peptidase_C14"/>
    <property type="match status" value="1"/>
</dbReference>
<protein>
    <recommendedName>
        <fullName evidence="1">Peptidase C14 caspase domain-containing protein</fullName>
    </recommendedName>
</protein>
<gene>
    <name evidence="2" type="ORF">METZ01_LOCUS189137</name>
</gene>
<dbReference type="InterPro" id="IPR029030">
    <property type="entry name" value="Caspase-like_dom_sf"/>
</dbReference>
<dbReference type="InterPro" id="IPR011600">
    <property type="entry name" value="Pept_C14_caspase"/>
</dbReference>
<evidence type="ECO:0000259" key="1">
    <source>
        <dbReference type="Pfam" id="PF00656"/>
    </source>
</evidence>